<gene>
    <name evidence="1" type="ORF">C2845_PM01G48870</name>
</gene>
<protein>
    <submittedName>
        <fullName evidence="1">Uncharacterized protein</fullName>
    </submittedName>
</protein>
<proteinExistence type="predicted"/>
<dbReference type="Proteomes" id="UP000275267">
    <property type="component" value="Unassembled WGS sequence"/>
</dbReference>
<evidence type="ECO:0000313" key="2">
    <source>
        <dbReference type="Proteomes" id="UP000275267"/>
    </source>
</evidence>
<organism evidence="1 2">
    <name type="scientific">Panicum miliaceum</name>
    <name type="common">Proso millet</name>
    <name type="synonym">Broomcorn millet</name>
    <dbReference type="NCBI Taxonomy" id="4540"/>
    <lineage>
        <taxon>Eukaryota</taxon>
        <taxon>Viridiplantae</taxon>
        <taxon>Streptophyta</taxon>
        <taxon>Embryophyta</taxon>
        <taxon>Tracheophyta</taxon>
        <taxon>Spermatophyta</taxon>
        <taxon>Magnoliopsida</taxon>
        <taxon>Liliopsida</taxon>
        <taxon>Poales</taxon>
        <taxon>Poaceae</taxon>
        <taxon>PACMAD clade</taxon>
        <taxon>Panicoideae</taxon>
        <taxon>Panicodae</taxon>
        <taxon>Paniceae</taxon>
        <taxon>Panicinae</taxon>
        <taxon>Panicum</taxon>
        <taxon>Panicum sect. Panicum</taxon>
    </lineage>
</organism>
<dbReference type="OrthoDB" id="692906at2759"/>
<keyword evidence="2" id="KW-1185">Reference proteome</keyword>
<reference evidence="2" key="1">
    <citation type="journal article" date="2019" name="Nat. Commun.">
        <title>The genome of broomcorn millet.</title>
        <authorList>
            <person name="Zou C."/>
            <person name="Miki D."/>
            <person name="Li D."/>
            <person name="Tang Q."/>
            <person name="Xiao L."/>
            <person name="Rajput S."/>
            <person name="Deng P."/>
            <person name="Jia W."/>
            <person name="Huang R."/>
            <person name="Zhang M."/>
            <person name="Sun Y."/>
            <person name="Hu J."/>
            <person name="Fu X."/>
            <person name="Schnable P.S."/>
            <person name="Li F."/>
            <person name="Zhang H."/>
            <person name="Feng B."/>
            <person name="Zhu X."/>
            <person name="Liu R."/>
            <person name="Schnable J.C."/>
            <person name="Zhu J.-K."/>
            <person name="Zhang H."/>
        </authorList>
    </citation>
    <scope>NUCLEOTIDE SEQUENCE [LARGE SCALE GENOMIC DNA]</scope>
</reference>
<evidence type="ECO:0000313" key="1">
    <source>
        <dbReference type="EMBL" id="RLN39074.1"/>
    </source>
</evidence>
<dbReference type="EMBL" id="PQIB02000001">
    <property type="protein sequence ID" value="RLN39074.1"/>
    <property type="molecule type" value="Genomic_DNA"/>
</dbReference>
<comment type="caution">
    <text evidence="1">The sequence shown here is derived from an EMBL/GenBank/DDBJ whole genome shotgun (WGS) entry which is preliminary data.</text>
</comment>
<dbReference type="STRING" id="4540.A0A3L6TJW3"/>
<dbReference type="AlphaFoldDB" id="A0A3L6TJW3"/>
<sequence>MEARGDTGRGDAFLVTKLEVGEEPSLIPFNTVPIWVQFHKIPFYLLSKKLAKSLGEKIGDVLLVDVNSHGDIGEKFIRARVLLPLNAALQKMITLFDEATGEEVETTLRLQGKQHKEATPVQLVVADEVANGMATLLMNDKNNTTEQATVADHVVQMSAAAVQPVNSPMVPTGEKELWSQRARDLWQQKEKMLFYPCKQRECNPP</sequence>
<name>A0A3L6TJW3_PANMI</name>
<accession>A0A3L6TJW3</accession>